<sequence length="847" mass="97257">MNKTRWIVSDWSFKACQDQEWMKAKVPGCVHTDLLANGKIPDPFYGTNEREVQWIDKQDWEYESKFDLPEELLSLPHLELVFSGLDTYAVVTVNGHQVITADNMFRTWKADIKQIAKRKNNNIHIRFRSPVREDLPKLEKLGYPLPASNDQSEVGGLGEQKVSVFARKAPYHYGWDWGPRFVTSGIWREVWIEGWKEGRVLDLFIDQLDVSPAEARLKAVTEIEADTEGEAVIRLKTGNLVWEQKVMLHPGTLFIEMPFVISDPKLWWCRGLGEPHMYEFQVEIIRDETLISSRTVRTGLRSAKLIREKDEAGSTFYVELNGVPVFAKGANHIPNDSFITDVTEERYRHEIATAAASNMNMLRVWGGGIYEQDMFYGLCDEYGLMVWQDFMFACSMYPGDEPFLENVRAEAEENIKRLRNHPCIVLWCGNNEIDTAWSHYTEKGGWGWKQHYTSEIREKIWSDYQSIFHGILPEAVAEYAPGAAYWPSSPMIDTTGDSKQHATNDSAAGDIHYWGVWHNVEPFENYNRYVGRFMSEYGFQSFPEFKSVRRYAEEKDLELESPVMLAHQKNGQGNRLIKQYMDMYMSEPKDFPSFLYMSQVLQAEAMKMAIEAHRRQKPYCMGTLYWQMNDCWPVASWAGMDYFGRWKALQYAAKRGFRDIALSIDGTDASKLEFYVISDVLQPISGAVHLQLMDMDGRVLADLNEPFSMEGNTSLKVHTAATGQFMQDRSPSEIFLLARLEVNGETLDSQIHYFVPMKELALEQADIEIREVEGSGGTAIMLLTNKLANHVWISCETEGSFSDNFFDLIPGVSHTVQFMARTKDKAAFIPAKPEQLSVKSMKDFISL</sequence>
<dbReference type="PANTHER" id="PTHR43730:SF1">
    <property type="entry name" value="BETA-MANNOSIDASE"/>
    <property type="match status" value="1"/>
</dbReference>
<keyword evidence="11" id="KW-0732">Signal</keyword>
<evidence type="ECO:0000259" key="22">
    <source>
        <dbReference type="Pfam" id="PF02836"/>
    </source>
</evidence>
<dbReference type="InterPro" id="IPR013783">
    <property type="entry name" value="Ig-like_fold"/>
</dbReference>
<dbReference type="InterPro" id="IPR054593">
    <property type="entry name" value="Beta-mannosidase-like_N2"/>
</dbReference>
<dbReference type="Gene3D" id="3.20.20.80">
    <property type="entry name" value="Glycosidases"/>
    <property type="match status" value="1"/>
</dbReference>
<comment type="subunit">
    <text evidence="7">Homodimer.</text>
</comment>
<comment type="pathway">
    <text evidence="5">Glycan metabolism; N-glycan degradation.</text>
</comment>
<feature type="domain" description="Glycoside hydrolase family 2 catalytic" evidence="22">
    <location>
        <begin position="320"/>
        <end position="433"/>
    </location>
</feature>
<dbReference type="SUPFAM" id="SSF49303">
    <property type="entry name" value="beta-Galactosidase/glucuronidase domain"/>
    <property type="match status" value="3"/>
</dbReference>
<keyword evidence="14" id="KW-0325">Glycoprotein</keyword>
<evidence type="ECO:0000256" key="11">
    <source>
        <dbReference type="ARBA" id="ARBA00022729"/>
    </source>
</evidence>
<evidence type="ECO:0000256" key="18">
    <source>
        <dbReference type="ARBA" id="ARBA00038429"/>
    </source>
</evidence>
<dbReference type="Pfam" id="PF17753">
    <property type="entry name" value="Ig_mannosidase"/>
    <property type="match status" value="1"/>
</dbReference>
<proteinExistence type="inferred from homology"/>
<dbReference type="GO" id="GO:0005975">
    <property type="term" value="P:carbohydrate metabolic process"/>
    <property type="evidence" value="ECO:0007669"/>
    <property type="project" value="InterPro"/>
</dbReference>
<evidence type="ECO:0000256" key="4">
    <source>
        <dbReference type="ARBA" id="ARBA00004613"/>
    </source>
</evidence>
<dbReference type="GO" id="GO:0004567">
    <property type="term" value="F:beta-mannosidase activity"/>
    <property type="evidence" value="ECO:0007669"/>
    <property type="project" value="UniProtKB-EC"/>
</dbReference>
<feature type="domain" description="Beta-mannosidase-like galactose-binding" evidence="25">
    <location>
        <begin position="11"/>
        <end position="188"/>
    </location>
</feature>
<evidence type="ECO:0000259" key="23">
    <source>
        <dbReference type="Pfam" id="PF17753"/>
    </source>
</evidence>
<dbReference type="InterPro" id="IPR036156">
    <property type="entry name" value="Beta-gal/glucu_dom_sf"/>
</dbReference>
<comment type="function">
    <text evidence="2">Exoglycosidase that cleaves the single beta-linked mannose residue from the non-reducing end of all N-linked glycoprotein oligosaccharides.</text>
</comment>
<dbReference type="EMBL" id="WUBI01000005">
    <property type="protein sequence ID" value="MWV46936.1"/>
    <property type="molecule type" value="Genomic_DNA"/>
</dbReference>
<evidence type="ECO:0000259" key="24">
    <source>
        <dbReference type="Pfam" id="PF17786"/>
    </source>
</evidence>
<evidence type="ECO:0000256" key="3">
    <source>
        <dbReference type="ARBA" id="ARBA00004371"/>
    </source>
</evidence>
<dbReference type="RefSeq" id="WP_160500525.1">
    <property type="nucleotide sequence ID" value="NZ_WUBI01000005.1"/>
</dbReference>
<comment type="subcellular location">
    <subcellularLocation>
        <location evidence="3">Lysosome</location>
    </subcellularLocation>
    <subcellularLocation>
        <location evidence="4">Secreted</location>
    </subcellularLocation>
</comment>
<keyword evidence="27" id="KW-1185">Reference proteome</keyword>
<evidence type="ECO:0000256" key="8">
    <source>
        <dbReference type="ARBA" id="ARBA00012754"/>
    </source>
</evidence>
<dbReference type="InterPro" id="IPR050887">
    <property type="entry name" value="Beta-mannosidase_GH2"/>
</dbReference>
<comment type="similarity">
    <text evidence="18">Belongs to the glycosyl hydrolase 2 family. Beta-mannosidase B subfamily.</text>
</comment>
<evidence type="ECO:0000256" key="1">
    <source>
        <dbReference type="ARBA" id="ARBA00000829"/>
    </source>
</evidence>
<dbReference type="Pfam" id="PF17786">
    <property type="entry name" value="Mannosidase_ig"/>
    <property type="match status" value="1"/>
</dbReference>
<dbReference type="Proteomes" id="UP000460318">
    <property type="component" value="Unassembled WGS sequence"/>
</dbReference>
<dbReference type="InterPro" id="IPR041625">
    <property type="entry name" value="Beta-mannosidase_Ig"/>
</dbReference>
<evidence type="ECO:0000259" key="25">
    <source>
        <dbReference type="Pfam" id="PF22666"/>
    </source>
</evidence>
<keyword evidence="13" id="KW-1015">Disulfide bond</keyword>
<dbReference type="Gene3D" id="2.60.40.10">
    <property type="entry name" value="Immunoglobulins"/>
    <property type="match status" value="3"/>
</dbReference>
<dbReference type="SUPFAM" id="SSF51445">
    <property type="entry name" value="(Trans)glycosidases"/>
    <property type="match status" value="1"/>
</dbReference>
<dbReference type="AlphaFoldDB" id="A0A7X3IP90"/>
<reference evidence="26 27" key="1">
    <citation type="submission" date="2019-12" db="EMBL/GenBank/DDBJ databases">
        <title>Paenibacillus sp. nov., an endophytic bacterium isolated from the stem of Dendrobium.</title>
        <authorList>
            <person name="Zhao R."/>
        </authorList>
    </citation>
    <scope>NUCLEOTIDE SEQUENCE [LARGE SCALE GENOMIC DNA]</scope>
    <source>
        <strain evidence="26 27">HJL G12</strain>
    </source>
</reference>
<evidence type="ECO:0000256" key="16">
    <source>
        <dbReference type="ARBA" id="ARBA00023295"/>
    </source>
</evidence>
<dbReference type="InterPro" id="IPR017853">
    <property type="entry name" value="GH"/>
</dbReference>
<organism evidence="26 27">
    <name type="scientific">Paenibacillus dendrobii</name>
    <dbReference type="NCBI Taxonomy" id="2691084"/>
    <lineage>
        <taxon>Bacteria</taxon>
        <taxon>Bacillati</taxon>
        <taxon>Bacillota</taxon>
        <taxon>Bacilli</taxon>
        <taxon>Bacillales</taxon>
        <taxon>Paenibacillaceae</taxon>
        <taxon>Paenibacillus</taxon>
    </lineage>
</organism>
<comment type="caution">
    <text evidence="26">The sequence shown here is derived from an EMBL/GenBank/DDBJ whole genome shotgun (WGS) entry which is preliminary data.</text>
</comment>
<dbReference type="GO" id="GO:0006516">
    <property type="term" value="P:glycoprotein catabolic process"/>
    <property type="evidence" value="ECO:0007669"/>
    <property type="project" value="TreeGrafter"/>
</dbReference>
<feature type="domain" description="Mannosidase Ig/CBM-like" evidence="24">
    <location>
        <begin position="671"/>
        <end position="759"/>
    </location>
</feature>
<name>A0A7X3IP90_9BACL</name>
<dbReference type="GO" id="GO:0005576">
    <property type="term" value="C:extracellular region"/>
    <property type="evidence" value="ECO:0007669"/>
    <property type="project" value="UniProtKB-SubCell"/>
</dbReference>
<feature type="domain" description="Glycoside hydrolase family 2 immunoglobulin-like beta-sandwich" evidence="21">
    <location>
        <begin position="202"/>
        <end position="301"/>
    </location>
</feature>
<dbReference type="Pfam" id="PF00703">
    <property type="entry name" value="Glyco_hydro_2"/>
    <property type="match status" value="1"/>
</dbReference>
<evidence type="ECO:0000256" key="20">
    <source>
        <dbReference type="ARBA" id="ARBA00041614"/>
    </source>
</evidence>
<gene>
    <name evidence="26" type="ORF">GRF59_25320</name>
</gene>
<evidence type="ECO:0000256" key="19">
    <source>
        <dbReference type="ARBA" id="ARBA00041069"/>
    </source>
</evidence>
<dbReference type="InterPro" id="IPR008979">
    <property type="entry name" value="Galactose-bd-like_sf"/>
</dbReference>
<feature type="domain" description="Beta-mannosidase Ig-fold" evidence="23">
    <location>
        <begin position="762"/>
        <end position="843"/>
    </location>
</feature>
<evidence type="ECO:0000313" key="26">
    <source>
        <dbReference type="EMBL" id="MWV46936.1"/>
    </source>
</evidence>
<keyword evidence="15" id="KW-0458">Lysosome</keyword>
<dbReference type="InterPro" id="IPR041447">
    <property type="entry name" value="Mannosidase_ig"/>
</dbReference>
<comment type="subunit">
    <text evidence="6">Monomer.</text>
</comment>
<accession>A0A7X3IP90</accession>
<dbReference type="Gene3D" id="2.60.120.260">
    <property type="entry name" value="Galactose-binding domain-like"/>
    <property type="match status" value="1"/>
</dbReference>
<dbReference type="SUPFAM" id="SSF49785">
    <property type="entry name" value="Galactose-binding domain-like"/>
    <property type="match status" value="1"/>
</dbReference>
<dbReference type="Pfam" id="PF02836">
    <property type="entry name" value="Glyco_hydro_2_C"/>
    <property type="match status" value="1"/>
</dbReference>
<evidence type="ECO:0000256" key="14">
    <source>
        <dbReference type="ARBA" id="ARBA00023180"/>
    </source>
</evidence>
<dbReference type="InterPro" id="IPR006102">
    <property type="entry name" value="Ig-like_GH2"/>
</dbReference>
<comment type="catalytic activity">
    <reaction evidence="1">
        <text>Hydrolysis of terminal, non-reducing beta-D-mannose residues in beta-D-mannosides.</text>
        <dbReference type="EC" id="3.2.1.25"/>
    </reaction>
</comment>
<evidence type="ECO:0000256" key="12">
    <source>
        <dbReference type="ARBA" id="ARBA00022801"/>
    </source>
</evidence>
<evidence type="ECO:0000256" key="7">
    <source>
        <dbReference type="ARBA" id="ARBA00011738"/>
    </source>
</evidence>
<keyword evidence="16" id="KW-0326">Glycosidase</keyword>
<evidence type="ECO:0000259" key="21">
    <source>
        <dbReference type="Pfam" id="PF00703"/>
    </source>
</evidence>
<keyword evidence="12 26" id="KW-0378">Hydrolase</keyword>
<dbReference type="EC" id="3.2.1.25" evidence="8"/>
<evidence type="ECO:0000256" key="5">
    <source>
        <dbReference type="ARBA" id="ARBA00004740"/>
    </source>
</evidence>
<protein>
    <recommendedName>
        <fullName evidence="9">Beta-mannosidase</fullName>
        <ecNumber evidence="8">3.2.1.25</ecNumber>
    </recommendedName>
    <alternativeName>
        <fullName evidence="19">Beta-mannosidase B</fullName>
    </alternativeName>
    <alternativeName>
        <fullName evidence="17">Lysosomal beta A mannosidase</fullName>
    </alternativeName>
    <alternativeName>
        <fullName evidence="20">Mannanase B</fullName>
    </alternativeName>
</protein>
<dbReference type="PANTHER" id="PTHR43730">
    <property type="entry name" value="BETA-MANNOSIDASE"/>
    <property type="match status" value="1"/>
</dbReference>
<keyword evidence="10" id="KW-0964">Secreted</keyword>
<evidence type="ECO:0000256" key="15">
    <source>
        <dbReference type="ARBA" id="ARBA00023228"/>
    </source>
</evidence>
<evidence type="ECO:0000256" key="9">
    <source>
        <dbReference type="ARBA" id="ARBA00015707"/>
    </source>
</evidence>
<dbReference type="GO" id="GO:0005764">
    <property type="term" value="C:lysosome"/>
    <property type="evidence" value="ECO:0007669"/>
    <property type="project" value="UniProtKB-SubCell"/>
</dbReference>
<evidence type="ECO:0000256" key="17">
    <source>
        <dbReference type="ARBA" id="ARBA00032581"/>
    </source>
</evidence>
<dbReference type="FunFam" id="2.60.120.260:FF:000060">
    <property type="entry name" value="Probable beta-mannosidase"/>
    <property type="match status" value="1"/>
</dbReference>
<dbReference type="InterPro" id="IPR006103">
    <property type="entry name" value="Glyco_hydro_2_cat"/>
</dbReference>
<evidence type="ECO:0000256" key="2">
    <source>
        <dbReference type="ARBA" id="ARBA00003150"/>
    </source>
</evidence>
<evidence type="ECO:0000256" key="10">
    <source>
        <dbReference type="ARBA" id="ARBA00022525"/>
    </source>
</evidence>
<evidence type="ECO:0000256" key="6">
    <source>
        <dbReference type="ARBA" id="ARBA00011245"/>
    </source>
</evidence>
<dbReference type="FunFam" id="3.20.20.80:FF:000050">
    <property type="entry name" value="Beta-mannosidase B"/>
    <property type="match status" value="1"/>
</dbReference>
<evidence type="ECO:0000313" key="27">
    <source>
        <dbReference type="Proteomes" id="UP000460318"/>
    </source>
</evidence>
<evidence type="ECO:0000256" key="13">
    <source>
        <dbReference type="ARBA" id="ARBA00023157"/>
    </source>
</evidence>
<dbReference type="Pfam" id="PF22666">
    <property type="entry name" value="Glyco_hydro_2_N2"/>
    <property type="match status" value="1"/>
</dbReference>